<name>A0AAD3SMN3_NEPGR</name>
<accession>A0AAD3SMN3</accession>
<reference evidence="1" key="1">
    <citation type="submission" date="2023-05" db="EMBL/GenBank/DDBJ databases">
        <title>Nepenthes gracilis genome sequencing.</title>
        <authorList>
            <person name="Fukushima K."/>
        </authorList>
    </citation>
    <scope>NUCLEOTIDE SEQUENCE</scope>
    <source>
        <strain evidence="1">SING2019-196</strain>
    </source>
</reference>
<keyword evidence="2" id="KW-1185">Reference proteome</keyword>
<comment type="caution">
    <text evidence="1">The sequence shown here is derived from an EMBL/GenBank/DDBJ whole genome shotgun (WGS) entry which is preliminary data.</text>
</comment>
<dbReference type="EMBL" id="BSYO01000013">
    <property type="protein sequence ID" value="GMH13942.1"/>
    <property type="molecule type" value="Genomic_DNA"/>
</dbReference>
<organism evidence="1 2">
    <name type="scientific">Nepenthes gracilis</name>
    <name type="common">Slender pitcher plant</name>
    <dbReference type="NCBI Taxonomy" id="150966"/>
    <lineage>
        <taxon>Eukaryota</taxon>
        <taxon>Viridiplantae</taxon>
        <taxon>Streptophyta</taxon>
        <taxon>Embryophyta</taxon>
        <taxon>Tracheophyta</taxon>
        <taxon>Spermatophyta</taxon>
        <taxon>Magnoliopsida</taxon>
        <taxon>eudicotyledons</taxon>
        <taxon>Gunneridae</taxon>
        <taxon>Pentapetalae</taxon>
        <taxon>Caryophyllales</taxon>
        <taxon>Nepenthaceae</taxon>
        <taxon>Nepenthes</taxon>
    </lineage>
</organism>
<dbReference type="AlphaFoldDB" id="A0AAD3SMN3"/>
<gene>
    <name evidence="1" type="ORF">Nepgr_015783</name>
</gene>
<sequence>MITADPVGMYFDSWWLNLLDKLLSLLLSIEFGSAACCGGDLTYFGLCLTKIDLWYDARPGDRIREGG</sequence>
<dbReference type="Proteomes" id="UP001279734">
    <property type="component" value="Unassembled WGS sequence"/>
</dbReference>
<protein>
    <submittedName>
        <fullName evidence="1">Uncharacterized protein</fullName>
    </submittedName>
</protein>
<evidence type="ECO:0000313" key="2">
    <source>
        <dbReference type="Proteomes" id="UP001279734"/>
    </source>
</evidence>
<proteinExistence type="predicted"/>
<evidence type="ECO:0000313" key="1">
    <source>
        <dbReference type="EMBL" id="GMH13942.1"/>
    </source>
</evidence>